<organism evidence="2">
    <name type="scientific">bioreactor metagenome</name>
    <dbReference type="NCBI Taxonomy" id="1076179"/>
    <lineage>
        <taxon>unclassified sequences</taxon>
        <taxon>metagenomes</taxon>
        <taxon>ecological metagenomes</taxon>
    </lineage>
</organism>
<evidence type="ECO:0000313" key="2">
    <source>
        <dbReference type="EMBL" id="MPM82615.1"/>
    </source>
</evidence>
<comment type="caution">
    <text evidence="2">The sequence shown here is derived from an EMBL/GenBank/DDBJ whole genome shotgun (WGS) entry which is preliminary data.</text>
</comment>
<name>A0A645D0H9_9ZZZZ</name>
<dbReference type="Gene3D" id="3.40.50.2020">
    <property type="match status" value="1"/>
</dbReference>
<reference evidence="2" key="1">
    <citation type="submission" date="2019-08" db="EMBL/GenBank/DDBJ databases">
        <authorList>
            <person name="Kucharzyk K."/>
            <person name="Murdoch R.W."/>
            <person name="Higgins S."/>
            <person name="Loffler F."/>
        </authorList>
    </citation>
    <scope>NUCLEOTIDE SEQUENCE</scope>
</reference>
<protein>
    <submittedName>
        <fullName evidence="2">Putative phosphoribosyl transferase</fullName>
    </submittedName>
</protein>
<proteinExistence type="predicted"/>
<dbReference type="GO" id="GO:0016740">
    <property type="term" value="F:transferase activity"/>
    <property type="evidence" value="ECO:0007669"/>
    <property type="project" value="UniProtKB-KW"/>
</dbReference>
<dbReference type="CDD" id="cd06223">
    <property type="entry name" value="PRTases_typeI"/>
    <property type="match status" value="1"/>
</dbReference>
<dbReference type="EMBL" id="VSSQ01031647">
    <property type="protein sequence ID" value="MPM82615.1"/>
    <property type="molecule type" value="Genomic_DNA"/>
</dbReference>
<dbReference type="AlphaFoldDB" id="A0A645D0H9"/>
<dbReference type="Gene3D" id="3.30.1310.20">
    <property type="entry name" value="PRTase-like"/>
    <property type="match status" value="1"/>
</dbReference>
<evidence type="ECO:0000259" key="1">
    <source>
        <dbReference type="Pfam" id="PF00156"/>
    </source>
</evidence>
<dbReference type="Pfam" id="PF00156">
    <property type="entry name" value="Pribosyltran"/>
    <property type="match status" value="1"/>
</dbReference>
<dbReference type="InterPro" id="IPR000836">
    <property type="entry name" value="PRTase_dom"/>
</dbReference>
<feature type="domain" description="Phosphoribosyltransferase" evidence="1">
    <location>
        <begin position="9"/>
        <end position="162"/>
    </location>
</feature>
<keyword evidence="2" id="KW-0808">Transferase</keyword>
<accession>A0A645D0H9</accession>
<dbReference type="SUPFAM" id="SSF53271">
    <property type="entry name" value="PRTase-like"/>
    <property type="match status" value="1"/>
</dbReference>
<dbReference type="InterPro" id="IPR029057">
    <property type="entry name" value="PRTase-like"/>
</dbReference>
<sequence length="210" mass="22852">MFKNRIQAGEILADKLAALNLDKPYLLAIPRGGIVIAEPIAKKLSLSVGVLITRKIGHPLNPEVAIGAVMPDGSAILDETAADRLGLDDNRLRELITEQYQEIKRRLLAYTGTERIPNVSSKTIVLIDDGIATGYTIYAAVKWLKSLNPGKIIIAVPVAPPDVVANLTDQVDAVICPIQPYDFMAVGQYYQDFSQTSDQEVVDILTELGN</sequence>
<gene>
    <name evidence="2" type="ORF">SDC9_129676</name>
</gene>